<dbReference type="Gene3D" id="2.60.40.1120">
    <property type="entry name" value="Carboxypeptidase-like, regulatory domain"/>
    <property type="match status" value="1"/>
</dbReference>
<keyword evidence="16" id="KW-1185">Reference proteome</keyword>
<evidence type="ECO:0000259" key="12">
    <source>
        <dbReference type="Pfam" id="PF00593"/>
    </source>
</evidence>
<keyword evidence="6" id="KW-0408">Iron</keyword>
<comment type="caution">
    <text evidence="15">The sequence shown here is derived from an EMBL/GenBank/DDBJ whole genome shotgun (WGS) entry which is preliminary data.</text>
</comment>
<accession>A0ABR7M976</accession>
<dbReference type="PROSITE" id="PS52016">
    <property type="entry name" value="TONB_DEPENDENT_REC_3"/>
    <property type="match status" value="1"/>
</dbReference>
<dbReference type="Gene3D" id="2.40.170.20">
    <property type="entry name" value="TonB-dependent receptor, beta-barrel domain"/>
    <property type="match status" value="1"/>
</dbReference>
<evidence type="ECO:0000313" key="16">
    <source>
        <dbReference type="Proteomes" id="UP000765802"/>
    </source>
</evidence>
<evidence type="ECO:0000256" key="6">
    <source>
        <dbReference type="ARBA" id="ARBA00023004"/>
    </source>
</evidence>
<dbReference type="InterPro" id="IPR012910">
    <property type="entry name" value="Plug_dom"/>
</dbReference>
<comment type="similarity">
    <text evidence="10 11">Belongs to the TonB-dependent receptor family.</text>
</comment>
<dbReference type="InterPro" id="IPR008969">
    <property type="entry name" value="CarboxyPept-like_regulatory"/>
</dbReference>
<dbReference type="EMBL" id="MBUA01000012">
    <property type="protein sequence ID" value="MBC6491399.1"/>
    <property type="molecule type" value="Genomic_DNA"/>
</dbReference>
<evidence type="ECO:0000256" key="7">
    <source>
        <dbReference type="ARBA" id="ARBA00023077"/>
    </source>
</evidence>
<dbReference type="RefSeq" id="WP_187256692.1">
    <property type="nucleotide sequence ID" value="NZ_JBHULF010000014.1"/>
</dbReference>
<feature type="domain" description="Secretin/TonB short N-terminal" evidence="13">
    <location>
        <begin position="75"/>
        <end position="119"/>
    </location>
</feature>
<keyword evidence="7 11" id="KW-0798">TonB box</keyword>
<keyword evidence="5 10" id="KW-0812">Transmembrane</keyword>
<keyword evidence="8 10" id="KW-0472">Membrane</keyword>
<dbReference type="Gene3D" id="3.55.50.30">
    <property type="match status" value="1"/>
</dbReference>
<evidence type="ECO:0000256" key="2">
    <source>
        <dbReference type="ARBA" id="ARBA00022448"/>
    </source>
</evidence>
<dbReference type="Gene3D" id="2.170.130.10">
    <property type="entry name" value="TonB-dependent receptor, plug domain"/>
    <property type="match status" value="1"/>
</dbReference>
<dbReference type="InterPro" id="IPR039426">
    <property type="entry name" value="TonB-dep_rcpt-like"/>
</dbReference>
<comment type="subcellular location">
    <subcellularLocation>
        <location evidence="1 10">Cell outer membrane</location>
        <topology evidence="1 10">Multi-pass membrane protein</topology>
    </subcellularLocation>
</comment>
<evidence type="ECO:0000256" key="5">
    <source>
        <dbReference type="ARBA" id="ARBA00022692"/>
    </source>
</evidence>
<name>A0ABR7M976_9BACT</name>
<evidence type="ECO:0000259" key="13">
    <source>
        <dbReference type="Pfam" id="PF07660"/>
    </source>
</evidence>
<evidence type="ECO:0000256" key="1">
    <source>
        <dbReference type="ARBA" id="ARBA00004571"/>
    </source>
</evidence>
<evidence type="ECO:0000256" key="10">
    <source>
        <dbReference type="PROSITE-ProRule" id="PRU01360"/>
    </source>
</evidence>
<sequence>MQINVIGRALHRMGLPASQTVFYMKLTAIFLLFGCLQLSARTYSQISLSGKGISLEKALSEIGRQSGHFFFYKYNELRDAQPVTLKLRNVPLPKALDEIFRNQPFTYAIDNNTIVVVKKEADSRPADDALPPVEVIGTITDEKGNPMPGATIRVKGTTKATVSDATGTFRIPELPEGTVLVISYTGYVMQEVLLKSGRNISVVMKEDDNSLKSVVVVGYGTQERKDVTGAIATLPAKKLKDQPVTSVDAALAGQIAGVQVAQTSGSPGGGVTVRVRGSGSLSAGNEPLYVIDGFPVSNDYNQLNNPLNTLNPNDIESIQVLKDASATAIYGSRGSNGVVIITTKSGKSGAARINLDVYTGYQEVAKKIDLLDAEGFANYINETRNNAWVDRGGLITDDNTVRNNVIYRLPPFLADPASLGKGTDWQEEIFRKAPIRNYQLSFSGGNDRTKYYMSAGYLDQDGVVINGDFKRYNFKLNVESQLSDRIKVGANLTPTYTTSNVSDAEGHWSGGAVILSALLMSPHLPVYNPDGTYTTGLNLGYGFSSVENPVKTAKEKVNNWGRFRLLGTSFAEIELLKDLKFKALVGTDIRTARQRTFVPSIIGRDGAPPPSIPIGTATSTENVNWLSEFTLAYNKSVGKHSVNSVLGYTIQKENFESNFVSATNYPNDLVQTINAGIINGGSSDRQQWSLLSYLARVNYSYDRKYMLTATVRRDGSSRFGSDNKWGTFPSVSAGWRVTEEDFMMGVNWLDDLRLRASYGITGNNFIGNYDHIGLIANQNYVLGSGSGSIVNGLAPGTFSNSNLGWELNKQFDLGIELGVLNNRVVFSADYYNKVTSKLLLNVPVPSITGFTSATQNIGKIRNHGIELSLSTKNTVGAFRWTTDVNVSFNRNKVLALGPEGSPIFGNYQLNSSHKTEIGRSMGNYYGYDVIGIYQNEEDLAKSPKFADSRPGHLKFRDVNGDGVLSTEDRTILGSPFPDMTYGITNNLSYKGFEMNILLQGVAGYEVLNLGRRFHGNYAGTGNSIAEVKDAWRSPENPGSGTVPRLNRDLARYSSSNSSANISSLFVEDASFLRIRNISLGYNFSEKLTGKINARSARLYVSVQNAHTFTNYTGYNPEVSVTGASTLTPGVDYGGYPVARTFTLGINLGF</sequence>
<dbReference type="NCBIfam" id="TIGR04056">
    <property type="entry name" value="OMP_RagA_SusC"/>
    <property type="match status" value="1"/>
</dbReference>
<dbReference type="Pfam" id="PF00593">
    <property type="entry name" value="TonB_dep_Rec_b-barrel"/>
    <property type="match status" value="1"/>
</dbReference>
<evidence type="ECO:0000256" key="3">
    <source>
        <dbReference type="ARBA" id="ARBA00022452"/>
    </source>
</evidence>
<dbReference type="InterPro" id="IPR037066">
    <property type="entry name" value="Plug_dom_sf"/>
</dbReference>
<feature type="domain" description="TonB-dependent receptor plug" evidence="14">
    <location>
        <begin position="224"/>
        <end position="338"/>
    </location>
</feature>
<keyword evidence="3 10" id="KW-1134">Transmembrane beta strand</keyword>
<evidence type="ECO:0000256" key="9">
    <source>
        <dbReference type="ARBA" id="ARBA00023237"/>
    </source>
</evidence>
<dbReference type="InterPro" id="IPR023997">
    <property type="entry name" value="TonB-dep_OMP_SusC/RagA_CS"/>
</dbReference>
<evidence type="ECO:0000259" key="14">
    <source>
        <dbReference type="Pfam" id="PF07715"/>
    </source>
</evidence>
<gene>
    <name evidence="15" type="ORF">BC349_10170</name>
</gene>
<reference evidence="15 16" key="1">
    <citation type="submission" date="2016-07" db="EMBL/GenBank/DDBJ databases">
        <title>Genome analysis of Flavihumibacter stibioxidans YS-17.</title>
        <authorList>
            <person name="Shi K."/>
            <person name="Han Y."/>
            <person name="Wang G."/>
        </authorList>
    </citation>
    <scope>NUCLEOTIDE SEQUENCE [LARGE SCALE GENOMIC DNA]</scope>
    <source>
        <strain evidence="15 16">YS-17</strain>
    </source>
</reference>
<evidence type="ECO:0000313" key="15">
    <source>
        <dbReference type="EMBL" id="MBC6491399.1"/>
    </source>
</evidence>
<feature type="domain" description="TonB-dependent receptor-like beta-barrel" evidence="12">
    <location>
        <begin position="524"/>
        <end position="1104"/>
    </location>
</feature>
<dbReference type="SUPFAM" id="SSF56935">
    <property type="entry name" value="Porins"/>
    <property type="match status" value="1"/>
</dbReference>
<dbReference type="Proteomes" id="UP000765802">
    <property type="component" value="Unassembled WGS sequence"/>
</dbReference>
<keyword evidence="9 10" id="KW-0998">Cell outer membrane</keyword>
<dbReference type="InterPro" id="IPR011662">
    <property type="entry name" value="Secretin/TonB_short_N"/>
</dbReference>
<organism evidence="15 16">
    <name type="scientific">Flavihumibacter stibioxidans</name>
    <dbReference type="NCBI Taxonomy" id="1834163"/>
    <lineage>
        <taxon>Bacteria</taxon>
        <taxon>Pseudomonadati</taxon>
        <taxon>Bacteroidota</taxon>
        <taxon>Chitinophagia</taxon>
        <taxon>Chitinophagales</taxon>
        <taxon>Chitinophagaceae</taxon>
        <taxon>Flavihumibacter</taxon>
    </lineage>
</organism>
<evidence type="ECO:0000256" key="8">
    <source>
        <dbReference type="ARBA" id="ARBA00023136"/>
    </source>
</evidence>
<evidence type="ECO:0000256" key="4">
    <source>
        <dbReference type="ARBA" id="ARBA00022496"/>
    </source>
</evidence>
<dbReference type="InterPro" id="IPR023996">
    <property type="entry name" value="TonB-dep_OMP_SusC/RagA"/>
</dbReference>
<dbReference type="Pfam" id="PF13715">
    <property type="entry name" value="CarbopepD_reg_2"/>
    <property type="match status" value="1"/>
</dbReference>
<dbReference type="NCBIfam" id="TIGR04057">
    <property type="entry name" value="SusC_RagA_signa"/>
    <property type="match status" value="1"/>
</dbReference>
<keyword evidence="4" id="KW-0406">Ion transport</keyword>
<dbReference type="InterPro" id="IPR000531">
    <property type="entry name" value="Beta-barrel_TonB"/>
</dbReference>
<evidence type="ECO:0008006" key="17">
    <source>
        <dbReference type="Google" id="ProtNLM"/>
    </source>
</evidence>
<dbReference type="Pfam" id="PF07660">
    <property type="entry name" value="STN"/>
    <property type="match status" value="1"/>
</dbReference>
<dbReference type="SUPFAM" id="SSF49464">
    <property type="entry name" value="Carboxypeptidase regulatory domain-like"/>
    <property type="match status" value="1"/>
</dbReference>
<dbReference type="InterPro" id="IPR036942">
    <property type="entry name" value="Beta-barrel_TonB_sf"/>
</dbReference>
<dbReference type="Pfam" id="PF07715">
    <property type="entry name" value="Plug"/>
    <property type="match status" value="1"/>
</dbReference>
<proteinExistence type="inferred from homology"/>
<keyword evidence="2 10" id="KW-0813">Transport</keyword>
<keyword evidence="4" id="KW-0410">Iron transport</keyword>
<evidence type="ECO:0000256" key="11">
    <source>
        <dbReference type="RuleBase" id="RU003357"/>
    </source>
</evidence>
<protein>
    <recommendedName>
        <fullName evidence="17">TonB-linked outer membrane protein, SusC/RagA family</fullName>
    </recommendedName>
</protein>